<name>A0A7C9AFX9_OPUST</name>
<sequence length="132" mass="14562">MKNDLPPCITLMWKFLFTHFSSSCSSSNDFPSLMDDESGIKYVCCVPFRLLVIVLVLPKSFVSSFTPIMQLKGPRSSVQYAAFHPSVSGASNTDHIYLSGIFLRLLFRWTGPEFSPPSPDRCSSASLPSSSA</sequence>
<reference evidence="1" key="1">
    <citation type="journal article" date="2013" name="J. Plant Res.">
        <title>Effect of fungi and light on seed germination of three Opuntia species from semiarid lands of central Mexico.</title>
        <authorList>
            <person name="Delgado-Sanchez P."/>
            <person name="Jimenez-Bremont J.F."/>
            <person name="Guerrero-Gonzalez Mde L."/>
            <person name="Flores J."/>
        </authorList>
    </citation>
    <scope>NUCLEOTIDE SEQUENCE</scope>
    <source>
        <tissue evidence="1">Cladode</tissue>
    </source>
</reference>
<protein>
    <submittedName>
        <fullName evidence="1">Uncharacterized protein</fullName>
    </submittedName>
</protein>
<evidence type="ECO:0000313" key="1">
    <source>
        <dbReference type="EMBL" id="MBA4664695.1"/>
    </source>
</evidence>
<organism evidence="1">
    <name type="scientific">Opuntia streptacantha</name>
    <name type="common">Prickly pear cactus</name>
    <name type="synonym">Opuntia cardona</name>
    <dbReference type="NCBI Taxonomy" id="393608"/>
    <lineage>
        <taxon>Eukaryota</taxon>
        <taxon>Viridiplantae</taxon>
        <taxon>Streptophyta</taxon>
        <taxon>Embryophyta</taxon>
        <taxon>Tracheophyta</taxon>
        <taxon>Spermatophyta</taxon>
        <taxon>Magnoliopsida</taxon>
        <taxon>eudicotyledons</taxon>
        <taxon>Gunneridae</taxon>
        <taxon>Pentapetalae</taxon>
        <taxon>Caryophyllales</taxon>
        <taxon>Cactineae</taxon>
        <taxon>Cactaceae</taxon>
        <taxon>Opuntioideae</taxon>
        <taxon>Opuntia</taxon>
    </lineage>
</organism>
<dbReference type="EMBL" id="GISG01224597">
    <property type="protein sequence ID" value="MBA4664695.1"/>
    <property type="molecule type" value="Transcribed_RNA"/>
</dbReference>
<dbReference type="EMBL" id="GISG01224598">
    <property type="protein sequence ID" value="MBA4664696.1"/>
    <property type="molecule type" value="Transcribed_RNA"/>
</dbReference>
<accession>A0A7C9AFX9</accession>
<reference evidence="1" key="2">
    <citation type="submission" date="2020-07" db="EMBL/GenBank/DDBJ databases">
        <authorList>
            <person name="Vera ALvarez R."/>
            <person name="Arias-Moreno D.M."/>
            <person name="Jimenez-Jacinto V."/>
            <person name="Jimenez-Bremont J.F."/>
            <person name="Swaminathan K."/>
            <person name="Moose S.P."/>
            <person name="Guerrero-Gonzalez M.L."/>
            <person name="Marino-Ramirez L."/>
            <person name="Landsman D."/>
            <person name="Rodriguez-Kessler M."/>
            <person name="Delgado-Sanchez P."/>
        </authorList>
    </citation>
    <scope>NUCLEOTIDE SEQUENCE</scope>
    <source>
        <tissue evidence="1">Cladode</tissue>
    </source>
</reference>
<proteinExistence type="predicted"/>
<dbReference type="AlphaFoldDB" id="A0A7C9AFX9"/>